<proteinExistence type="predicted"/>
<evidence type="ECO:0000313" key="1">
    <source>
        <dbReference type="EMBL" id="QKU35651.1"/>
    </source>
</evidence>
<name>A0A6N1P3X0_9VIRU</name>
<dbReference type="Pfam" id="PF19164">
    <property type="entry name" value="DUF5846"/>
    <property type="match status" value="1"/>
</dbReference>
<accession>A0A6N1P3X0</accession>
<dbReference type="EMBL" id="KY523104">
    <property type="protein sequence ID" value="QKU35651.1"/>
    <property type="molecule type" value="Genomic_DNA"/>
</dbReference>
<reference evidence="1" key="2">
    <citation type="journal article" date="2018" name="Nat. Commun.">
        <title>Tailed giant Tupanvirus possesses the most complete translational apparatus of the known virosphere.</title>
        <authorList>
            <person name="Abrahao J."/>
            <person name="Silva L."/>
            <person name="Silva L.S."/>
            <person name="Khalil J.Y.B."/>
            <person name="Rodrigues R."/>
            <person name="Arantes T."/>
            <person name="Assis F."/>
            <person name="Boratto P."/>
            <person name="Andrade M."/>
            <person name="Kroon E.G."/>
            <person name="Ribeiro B."/>
            <person name="Bergier I."/>
            <person name="Seligmann H."/>
            <person name="Ghigo E."/>
            <person name="Colson P."/>
            <person name="Levasseur A."/>
            <person name="Kroemer G."/>
            <person name="Raoult D."/>
            <person name="La Scola B."/>
        </authorList>
    </citation>
    <scope>NUCLEOTIDE SEQUENCE [LARGE SCALE GENOMIC DNA]</scope>
    <source>
        <strain evidence="1">Soda lake</strain>
    </source>
</reference>
<organism evidence="1">
    <name type="scientific">Tupanvirus soda lake</name>
    <dbReference type="NCBI Taxonomy" id="2126985"/>
    <lineage>
        <taxon>Viruses</taxon>
        <taxon>Varidnaviria</taxon>
        <taxon>Bamfordvirae</taxon>
        <taxon>Nucleocytoviricota</taxon>
        <taxon>Megaviricetes</taxon>
        <taxon>Imitervirales</taxon>
        <taxon>Mimiviridae</taxon>
        <taxon>Megamimivirinae</taxon>
        <taxon>Tupanvirus</taxon>
        <taxon>Tupanvirus salinum</taxon>
    </lineage>
</organism>
<dbReference type="KEGG" id="vg:80519088"/>
<protein>
    <submittedName>
        <fullName evidence="1">Uncharacterized protein</fullName>
    </submittedName>
</protein>
<reference evidence="1" key="1">
    <citation type="submission" date="2017-01" db="EMBL/GenBank/DDBJ databases">
        <authorList>
            <person name="Assis F.L."/>
            <person name="Abrahao J.S."/>
            <person name="Silva L."/>
            <person name="Khalil J.B."/>
            <person name="Rodrigues R."/>
            <person name="Silva L.S."/>
            <person name="Arantes T."/>
            <person name="Boratto P."/>
            <person name="Andrade M."/>
            <person name="Kroon E.G."/>
            <person name="Ribeiro B."/>
            <person name="Bergier I."/>
            <person name="Seligmann H."/>
            <person name="Ghigo E."/>
            <person name="Colson P."/>
            <person name="Levasseur A."/>
            <person name="Raoult D."/>
            <person name="Scola B.L."/>
        </authorList>
    </citation>
    <scope>NUCLEOTIDE SEQUENCE</scope>
    <source>
        <strain evidence="1">Soda lake</strain>
    </source>
</reference>
<dbReference type="RefSeq" id="YP_010782324.1">
    <property type="nucleotide sequence ID" value="NC_075039.1"/>
</dbReference>
<sequence length="204" mass="23790">MPKYYLVHKIVNPQPDKILKILRDGYLRPSKETKESGIFPAGSLDHIYFSLFGSVKDIYALAGITFILDSKILYERPFRYALTWAGNVLEKSIPVNPEYDDVSEVLNKIDKHIINMVQNEPDEIGTHEILLKDKINLHKYMVAICCYNRLSADVIDYVNHNYPNVEIINKIPNTSTELTKMLYKHKYIKYKAKYLKLKYDIITD</sequence>
<dbReference type="GeneID" id="80519088"/>
<dbReference type="InterPro" id="IPR043886">
    <property type="entry name" value="DUF5846"/>
</dbReference>